<dbReference type="PANTHER" id="PTHR42643">
    <property type="entry name" value="IONOTROPIC RECEPTOR 20A-RELATED"/>
    <property type="match status" value="1"/>
</dbReference>
<name>A0A1S3DQM9_DIACI</name>
<dbReference type="OMA" id="WITDEIN"/>
<feature type="transmembrane region" description="Helical" evidence="9">
    <location>
        <begin position="330"/>
        <end position="355"/>
    </location>
</feature>
<feature type="transmembrane region" description="Helical" evidence="9">
    <location>
        <begin position="114"/>
        <end position="133"/>
    </location>
</feature>
<dbReference type="AlphaFoldDB" id="A0A1S3DQM9"/>
<dbReference type="InterPro" id="IPR052192">
    <property type="entry name" value="Insect_Ionotropic_Sensory_Rcpt"/>
</dbReference>
<evidence type="ECO:0000256" key="1">
    <source>
        <dbReference type="ARBA" id="ARBA00004651"/>
    </source>
</evidence>
<reference evidence="12" key="1">
    <citation type="submission" date="2025-08" db="UniProtKB">
        <authorList>
            <consortium name="RefSeq"/>
        </authorList>
    </citation>
    <scope>IDENTIFICATION</scope>
</reference>
<feature type="domain" description="Ionotropic glutamate receptor C-terminal" evidence="10">
    <location>
        <begin position="88"/>
        <end position="340"/>
    </location>
</feature>
<sequence length="398" mass="45877">MNFTPIITEPPDGNRYGWRSPDGNFTGMLGELINSRAEMGFNSIFIKNYHTTDITFTTAFDVDDVCLVVPKSDLKPEWQGIFLAFDETTWLLIVFTYFVCVIVWYYIKSVIYDSFDHALLVLNVFQAFILAPLHQVPKYYSEKMIFLSILLFTLVISNSFQGSLVRLLTHPIYEPDINSLADLDESGLPIRSTANNLRETFETYDNGNAIYRNLFNKFVFTPDKSENILTRISYRRDAAGIVRKNIATQAMKNYIKDDKVLLHIVPECPISYNLALMFKKQSLYIHVINDIILLLVQSGILNSYYITNTSSIIHVYNQHKHHQIFTINNVYIAFIILMLGYTLALMVFLFEYCCVHISNRRCPMYCTTCNALETGDTKATNKDSLKSKDDNLYLPFIL</sequence>
<gene>
    <name evidence="12" type="primary">LOC103523018</name>
</gene>
<keyword evidence="8" id="KW-0325">Glycoprotein</keyword>
<dbReference type="Gene3D" id="3.40.190.10">
    <property type="entry name" value="Periplasmic binding protein-like II"/>
    <property type="match status" value="1"/>
</dbReference>
<evidence type="ECO:0000256" key="8">
    <source>
        <dbReference type="ARBA" id="ARBA00023180"/>
    </source>
</evidence>
<accession>A0A1S3DQM9</accession>
<dbReference type="Proteomes" id="UP000079169">
    <property type="component" value="Unplaced"/>
</dbReference>
<dbReference type="InterPro" id="IPR001320">
    <property type="entry name" value="Iontro_rcpt_C"/>
</dbReference>
<dbReference type="SUPFAM" id="SSF53850">
    <property type="entry name" value="Periplasmic binding protein-like II"/>
    <property type="match status" value="1"/>
</dbReference>
<proteinExistence type="inferred from homology"/>
<dbReference type="Gene3D" id="1.10.287.70">
    <property type="match status" value="1"/>
</dbReference>
<feature type="transmembrane region" description="Helical" evidence="9">
    <location>
        <begin position="283"/>
        <end position="306"/>
    </location>
</feature>
<dbReference type="STRING" id="121845.A0A1S3DQM9"/>
<evidence type="ECO:0000256" key="6">
    <source>
        <dbReference type="ARBA" id="ARBA00023136"/>
    </source>
</evidence>
<keyword evidence="5 9" id="KW-1133">Transmembrane helix</keyword>
<keyword evidence="6 9" id="KW-0472">Membrane</keyword>
<dbReference type="RefSeq" id="XP_008486318.1">
    <property type="nucleotide sequence ID" value="XM_008488096.2"/>
</dbReference>
<comment type="similarity">
    <text evidence="2">Belongs to the glutamate-gated ion channel (TC 1.A.10.1) family.</text>
</comment>
<evidence type="ECO:0000256" key="7">
    <source>
        <dbReference type="ARBA" id="ARBA00023170"/>
    </source>
</evidence>
<comment type="subcellular location">
    <subcellularLocation>
        <location evidence="1">Cell membrane</location>
        <topology evidence="1">Multi-pass membrane protein</topology>
    </subcellularLocation>
</comment>
<dbReference type="PaxDb" id="121845-A0A1S3DQM9"/>
<keyword evidence="3" id="KW-1003">Cell membrane</keyword>
<dbReference type="KEGG" id="dci:103523018"/>
<dbReference type="Pfam" id="PF00060">
    <property type="entry name" value="Lig_chan"/>
    <property type="match status" value="1"/>
</dbReference>
<feature type="transmembrane region" description="Helical" evidence="9">
    <location>
        <begin position="88"/>
        <end position="107"/>
    </location>
</feature>
<feature type="transmembrane region" description="Helical" evidence="9">
    <location>
        <begin position="145"/>
        <end position="168"/>
    </location>
</feature>
<organism evidence="11 12">
    <name type="scientific">Diaphorina citri</name>
    <name type="common">Asian citrus psyllid</name>
    <dbReference type="NCBI Taxonomy" id="121845"/>
    <lineage>
        <taxon>Eukaryota</taxon>
        <taxon>Metazoa</taxon>
        <taxon>Ecdysozoa</taxon>
        <taxon>Arthropoda</taxon>
        <taxon>Hexapoda</taxon>
        <taxon>Insecta</taxon>
        <taxon>Pterygota</taxon>
        <taxon>Neoptera</taxon>
        <taxon>Paraneoptera</taxon>
        <taxon>Hemiptera</taxon>
        <taxon>Sternorrhyncha</taxon>
        <taxon>Psylloidea</taxon>
        <taxon>Psyllidae</taxon>
        <taxon>Diaphorininae</taxon>
        <taxon>Diaphorina</taxon>
    </lineage>
</organism>
<keyword evidence="7" id="KW-0675">Receptor</keyword>
<evidence type="ECO:0000313" key="12">
    <source>
        <dbReference type="RefSeq" id="XP_008486318.1"/>
    </source>
</evidence>
<dbReference type="PANTHER" id="PTHR42643:SF38">
    <property type="entry name" value="IONOTROPIC RECEPTOR 100A"/>
    <property type="match status" value="1"/>
</dbReference>
<keyword evidence="4 9" id="KW-0812">Transmembrane</keyword>
<evidence type="ECO:0000256" key="4">
    <source>
        <dbReference type="ARBA" id="ARBA00022692"/>
    </source>
</evidence>
<evidence type="ECO:0000256" key="5">
    <source>
        <dbReference type="ARBA" id="ARBA00022989"/>
    </source>
</evidence>
<evidence type="ECO:0000313" key="11">
    <source>
        <dbReference type="Proteomes" id="UP000079169"/>
    </source>
</evidence>
<evidence type="ECO:0000256" key="2">
    <source>
        <dbReference type="ARBA" id="ARBA00008685"/>
    </source>
</evidence>
<dbReference type="GeneID" id="103523018"/>
<dbReference type="GO" id="GO:0015276">
    <property type="term" value="F:ligand-gated monoatomic ion channel activity"/>
    <property type="evidence" value="ECO:0007669"/>
    <property type="project" value="InterPro"/>
</dbReference>
<dbReference type="GO" id="GO:0005886">
    <property type="term" value="C:plasma membrane"/>
    <property type="evidence" value="ECO:0007669"/>
    <property type="project" value="UniProtKB-SubCell"/>
</dbReference>
<evidence type="ECO:0000256" key="9">
    <source>
        <dbReference type="SAM" id="Phobius"/>
    </source>
</evidence>
<keyword evidence="11" id="KW-1185">Reference proteome</keyword>
<evidence type="ECO:0000256" key="3">
    <source>
        <dbReference type="ARBA" id="ARBA00022475"/>
    </source>
</evidence>
<protein>
    <submittedName>
        <fullName evidence="12">Glutamate receptor U1-like</fullName>
    </submittedName>
</protein>
<dbReference type="GO" id="GO:0050906">
    <property type="term" value="P:detection of stimulus involved in sensory perception"/>
    <property type="evidence" value="ECO:0007669"/>
    <property type="project" value="UniProtKB-ARBA"/>
</dbReference>
<evidence type="ECO:0000259" key="10">
    <source>
        <dbReference type="Pfam" id="PF00060"/>
    </source>
</evidence>